<dbReference type="GO" id="GO:0003677">
    <property type="term" value="F:DNA binding"/>
    <property type="evidence" value="ECO:0007669"/>
    <property type="project" value="InterPro"/>
</dbReference>
<dbReference type="AlphaFoldDB" id="A0A0G9JR50"/>
<dbReference type="RefSeq" id="WP_046997328.1">
    <property type="nucleotide sequence ID" value="NZ_JAIQ01000165.1"/>
</dbReference>
<evidence type="ECO:0000313" key="3">
    <source>
        <dbReference type="Proteomes" id="UP000035514"/>
    </source>
</evidence>
<comment type="caution">
    <text evidence="2">The sequence shown here is derived from an EMBL/GenBank/DDBJ whole genome shotgun (WGS) entry which is preliminary data.</text>
</comment>
<dbReference type="PATRIC" id="fig|1447256.3.peg.2266"/>
<reference evidence="2 3" key="1">
    <citation type="submission" date="2014-01" db="EMBL/GenBank/DDBJ databases">
        <title>Development of a Comparative Genomic Fingerprinting Assay for High Resolution Genotyping of Arcobacter butzleri.</title>
        <authorList>
            <person name="Webb A.L."/>
            <person name="Inglis G.D."/>
            <person name="Kruczkiewicz P."/>
            <person name="Selinger L.B."/>
            <person name="Taboada E.N."/>
        </authorList>
    </citation>
    <scope>NUCLEOTIDE SEQUENCE [LARGE SCALE GENOMIC DNA]</scope>
    <source>
        <strain evidence="2 3">L348</strain>
    </source>
</reference>
<gene>
    <name evidence="2" type="ORF">AA20_11560</name>
</gene>
<dbReference type="InterPro" id="IPR001387">
    <property type="entry name" value="Cro/C1-type_HTH"/>
</dbReference>
<dbReference type="EMBL" id="JAIQ01000165">
    <property type="protein sequence ID" value="KLD96726.1"/>
    <property type="molecule type" value="Genomic_DNA"/>
</dbReference>
<organism evidence="2 3">
    <name type="scientific">Aliarcobacter butzleri L348</name>
    <dbReference type="NCBI Taxonomy" id="1447256"/>
    <lineage>
        <taxon>Bacteria</taxon>
        <taxon>Pseudomonadati</taxon>
        <taxon>Campylobacterota</taxon>
        <taxon>Epsilonproteobacteria</taxon>
        <taxon>Campylobacterales</taxon>
        <taxon>Arcobacteraceae</taxon>
        <taxon>Aliarcobacter</taxon>
    </lineage>
</organism>
<dbReference type="Proteomes" id="UP000035514">
    <property type="component" value="Unassembled WGS sequence"/>
</dbReference>
<proteinExistence type="predicted"/>
<protein>
    <recommendedName>
        <fullName evidence="1">HTH cro/C1-type domain-containing protein</fullName>
    </recommendedName>
</protein>
<dbReference type="InterPro" id="IPR010982">
    <property type="entry name" value="Lambda_DNA-bd_dom_sf"/>
</dbReference>
<evidence type="ECO:0000259" key="1">
    <source>
        <dbReference type="PROSITE" id="PS50943"/>
    </source>
</evidence>
<feature type="domain" description="HTH cro/C1-type" evidence="1">
    <location>
        <begin position="16"/>
        <end position="49"/>
    </location>
</feature>
<accession>A0A0G9JR50</accession>
<evidence type="ECO:0000313" key="2">
    <source>
        <dbReference type="EMBL" id="KLD96726.1"/>
    </source>
</evidence>
<dbReference type="SUPFAM" id="SSF47413">
    <property type="entry name" value="lambda repressor-like DNA-binding domains"/>
    <property type="match status" value="1"/>
</dbReference>
<name>A0A0G9JR50_9BACT</name>
<dbReference type="PROSITE" id="PS50943">
    <property type="entry name" value="HTH_CROC1"/>
    <property type="match status" value="1"/>
</dbReference>
<sequence>MKKSKNLKNILAKYYSVPMINRILRGERKPSYEMMLTLEKEHNIPFCAWQDIESFISKNIQKPKPNEKV</sequence>